<dbReference type="PANTHER" id="PTHR35828">
    <property type="entry name" value="OS08G0203800 PROTEIN-RELATED"/>
    <property type="match status" value="1"/>
</dbReference>
<feature type="domain" description="F-box" evidence="1">
    <location>
        <begin position="16"/>
        <end position="57"/>
    </location>
</feature>
<dbReference type="SMART" id="SM00256">
    <property type="entry name" value="FBOX"/>
    <property type="match status" value="1"/>
</dbReference>
<evidence type="ECO:0000259" key="1">
    <source>
        <dbReference type="SMART" id="SM00256"/>
    </source>
</evidence>
<reference evidence="3" key="3">
    <citation type="submission" date="2018-08" db="UniProtKB">
        <authorList>
            <consortium name="EnsemblPlants"/>
        </authorList>
    </citation>
    <scope>IDENTIFICATION</scope>
    <source>
        <strain evidence="3">cv. Bd21</strain>
    </source>
</reference>
<gene>
    <name evidence="2" type="ORF">BRADI_1g30891v3</name>
</gene>
<dbReference type="Proteomes" id="UP000008810">
    <property type="component" value="Chromosome 1"/>
</dbReference>
<sequence length="340" mass="37601">MAETAAAAPVCRPPPLPEDVICEILVRIKYVPTLFRCAHTCKQWARLVSDASFLRRRWPPETAAHTASFLAGFFPWGRLGVFNPAASYAKSFFPGLPRLSVFGPVRRALKSFFSANDEVVGGGLLDSAVPLLERHGLLLVQLASAPRLVGYPPDGIVRLAVCNLLTDACDVLPPLKCGWAWSSNYSGHAILTGADCFSVRDKRQPLPPPPPEGYSFFFKVRPPTGHLDSARRCNDSGDGVVAEWLRTSVIELKLSKQVWIEGRHVLLILLGEKCGTLIVKDNHRHVYAADLETGTMEELIDYGEISYLSKLEPFGMDWPTSFTSRLAFGCQQMGWVHRVI</sequence>
<dbReference type="InterPro" id="IPR001810">
    <property type="entry name" value="F-box_dom"/>
</dbReference>
<reference evidence="2 3" key="1">
    <citation type="journal article" date="2010" name="Nature">
        <title>Genome sequencing and analysis of the model grass Brachypodium distachyon.</title>
        <authorList>
            <consortium name="International Brachypodium Initiative"/>
        </authorList>
    </citation>
    <scope>NUCLEOTIDE SEQUENCE [LARGE SCALE GENOMIC DNA]</scope>
    <source>
        <strain evidence="2 3">Bd21</strain>
    </source>
</reference>
<accession>A0A0Q3H1K9</accession>
<dbReference type="EMBL" id="CM000880">
    <property type="protein sequence ID" value="KQK16831.1"/>
    <property type="molecule type" value="Genomic_DNA"/>
</dbReference>
<dbReference type="InterPro" id="IPR036047">
    <property type="entry name" value="F-box-like_dom_sf"/>
</dbReference>
<dbReference type="OrthoDB" id="719408at2759"/>
<proteinExistence type="predicted"/>
<dbReference type="InParanoid" id="A0A0Q3H1K9"/>
<dbReference type="PANTHER" id="PTHR35828:SF30">
    <property type="entry name" value="F-BOX DOMAIN-CONTAINING PROTEIN"/>
    <property type="match status" value="1"/>
</dbReference>
<evidence type="ECO:0000313" key="3">
    <source>
        <dbReference type="EnsemblPlants" id="KQK16831"/>
    </source>
</evidence>
<name>A0A0Q3H1K9_BRADI</name>
<organism evidence="2">
    <name type="scientific">Brachypodium distachyon</name>
    <name type="common">Purple false brome</name>
    <name type="synonym">Trachynia distachya</name>
    <dbReference type="NCBI Taxonomy" id="15368"/>
    <lineage>
        <taxon>Eukaryota</taxon>
        <taxon>Viridiplantae</taxon>
        <taxon>Streptophyta</taxon>
        <taxon>Embryophyta</taxon>
        <taxon>Tracheophyta</taxon>
        <taxon>Spermatophyta</taxon>
        <taxon>Magnoliopsida</taxon>
        <taxon>Liliopsida</taxon>
        <taxon>Poales</taxon>
        <taxon>Poaceae</taxon>
        <taxon>BOP clade</taxon>
        <taxon>Pooideae</taxon>
        <taxon>Stipodae</taxon>
        <taxon>Brachypodieae</taxon>
        <taxon>Brachypodium</taxon>
    </lineage>
</organism>
<dbReference type="SUPFAM" id="SSF81383">
    <property type="entry name" value="F-box domain"/>
    <property type="match status" value="1"/>
</dbReference>
<dbReference type="Pfam" id="PF12937">
    <property type="entry name" value="F-box-like"/>
    <property type="match status" value="1"/>
</dbReference>
<dbReference type="Gene3D" id="1.20.1280.50">
    <property type="match status" value="1"/>
</dbReference>
<dbReference type="AlphaFoldDB" id="A0A0Q3H1K9"/>
<evidence type="ECO:0000313" key="2">
    <source>
        <dbReference type="EMBL" id="KQK16831.1"/>
    </source>
</evidence>
<protein>
    <recommendedName>
        <fullName evidence="1">F-box domain-containing protein</fullName>
    </recommendedName>
</protein>
<reference evidence="2" key="2">
    <citation type="submission" date="2017-06" db="EMBL/GenBank/DDBJ databases">
        <title>WGS assembly of Brachypodium distachyon.</title>
        <authorList>
            <consortium name="The International Brachypodium Initiative"/>
            <person name="Lucas S."/>
            <person name="Harmon-Smith M."/>
            <person name="Lail K."/>
            <person name="Tice H."/>
            <person name="Grimwood J."/>
            <person name="Bruce D."/>
            <person name="Barry K."/>
            <person name="Shu S."/>
            <person name="Lindquist E."/>
            <person name="Wang M."/>
            <person name="Pitluck S."/>
            <person name="Vogel J.P."/>
            <person name="Garvin D.F."/>
            <person name="Mockler T.C."/>
            <person name="Schmutz J."/>
            <person name="Rokhsar D."/>
            <person name="Bevan M.W."/>
        </authorList>
    </citation>
    <scope>NUCLEOTIDE SEQUENCE</scope>
    <source>
        <strain evidence="2">Bd21</strain>
    </source>
</reference>
<dbReference type="EnsemblPlants" id="KQK16831">
    <property type="protein sequence ID" value="KQK16831"/>
    <property type="gene ID" value="BRADI_1g30891v3"/>
</dbReference>
<dbReference type="Gramene" id="KQK16831">
    <property type="protein sequence ID" value="KQK16831"/>
    <property type="gene ID" value="BRADI_1g30891v3"/>
</dbReference>
<keyword evidence="4" id="KW-1185">Reference proteome</keyword>
<evidence type="ECO:0000313" key="4">
    <source>
        <dbReference type="Proteomes" id="UP000008810"/>
    </source>
</evidence>